<dbReference type="PROSITE" id="PS50943">
    <property type="entry name" value="HTH_CROC1"/>
    <property type="match status" value="1"/>
</dbReference>
<evidence type="ECO:0000313" key="3">
    <source>
        <dbReference type="EMBL" id="TCJ18574.1"/>
    </source>
</evidence>
<proteinExistence type="predicted"/>
<sequence>MNEVARLLAEAKRQLRRRGLGYRDVAAALGLSEASVKRLFGNGRFTLDRLAGLAELLGLSLAELAQAAAANEPRVRALSPAQEAALVADSKRLLVAVCALNHWTLADMVAGYRLGTAECIGHLLHLERLRLIELLPGNRIRIVVARDFDWLPDGPIRSHFRASGQDDFLNGRFAAPDEAILFLHGMLDATAMRQLHEELDRLRRRFAEWHEAALATPFRHRHGTGLLLAVREWEPPAFAALRRTADDPPRPGQAAVGKERTG</sequence>
<gene>
    <name evidence="3" type="ORF">EZJ19_02350</name>
</gene>
<protein>
    <submittedName>
        <fullName evidence="3">Transcriptional regulator</fullName>
    </submittedName>
</protein>
<accession>A0A4R1BMC6</accession>
<feature type="region of interest" description="Disordered" evidence="1">
    <location>
        <begin position="242"/>
        <end position="262"/>
    </location>
</feature>
<dbReference type="GO" id="GO:0003677">
    <property type="term" value="F:DNA binding"/>
    <property type="evidence" value="ECO:0007669"/>
    <property type="project" value="InterPro"/>
</dbReference>
<dbReference type="SMART" id="SM00530">
    <property type="entry name" value="HTH_XRE"/>
    <property type="match status" value="1"/>
</dbReference>
<dbReference type="SUPFAM" id="SSF47413">
    <property type="entry name" value="lambda repressor-like DNA-binding domains"/>
    <property type="match status" value="1"/>
</dbReference>
<dbReference type="InterPro" id="IPR001387">
    <property type="entry name" value="Cro/C1-type_HTH"/>
</dbReference>
<dbReference type="EMBL" id="SJZB01000010">
    <property type="protein sequence ID" value="TCJ18574.1"/>
    <property type="molecule type" value="Genomic_DNA"/>
</dbReference>
<evidence type="ECO:0000313" key="4">
    <source>
        <dbReference type="Proteomes" id="UP000295443"/>
    </source>
</evidence>
<organism evidence="3 4">
    <name type="scientific">Parasulfuritortus cantonensis</name>
    <dbReference type="NCBI Taxonomy" id="2528202"/>
    <lineage>
        <taxon>Bacteria</taxon>
        <taxon>Pseudomonadati</taxon>
        <taxon>Pseudomonadota</taxon>
        <taxon>Betaproteobacteria</taxon>
        <taxon>Nitrosomonadales</taxon>
        <taxon>Thiobacillaceae</taxon>
        <taxon>Parasulfuritortus</taxon>
    </lineage>
</organism>
<comment type="caution">
    <text evidence="3">The sequence shown here is derived from an EMBL/GenBank/DDBJ whole genome shotgun (WGS) entry which is preliminary data.</text>
</comment>
<reference evidence="3 4" key="1">
    <citation type="submission" date="2019-03" db="EMBL/GenBank/DDBJ databases">
        <title>Genome sequence of Thiobacillaceae bacterium LSR1, a sulfur-oxidizing bacterium isolated from freshwater sediment.</title>
        <authorList>
            <person name="Li S."/>
        </authorList>
    </citation>
    <scope>NUCLEOTIDE SEQUENCE [LARGE SCALE GENOMIC DNA]</scope>
    <source>
        <strain evidence="3 4">LSR1</strain>
    </source>
</reference>
<evidence type="ECO:0000256" key="1">
    <source>
        <dbReference type="SAM" id="MobiDB-lite"/>
    </source>
</evidence>
<feature type="domain" description="HTH cro/C1-type" evidence="2">
    <location>
        <begin position="23"/>
        <end position="64"/>
    </location>
</feature>
<dbReference type="RefSeq" id="WP_131444698.1">
    <property type="nucleotide sequence ID" value="NZ_SJZB01000010.1"/>
</dbReference>
<keyword evidence="4" id="KW-1185">Reference proteome</keyword>
<dbReference type="InterPro" id="IPR010982">
    <property type="entry name" value="Lambda_DNA-bd_dom_sf"/>
</dbReference>
<dbReference type="OrthoDB" id="5298444at2"/>
<dbReference type="Proteomes" id="UP000295443">
    <property type="component" value="Unassembled WGS sequence"/>
</dbReference>
<evidence type="ECO:0000259" key="2">
    <source>
        <dbReference type="PROSITE" id="PS50943"/>
    </source>
</evidence>
<dbReference type="Pfam" id="PF13443">
    <property type="entry name" value="HTH_26"/>
    <property type="match status" value="1"/>
</dbReference>
<name>A0A4R1BMC6_9PROT</name>
<dbReference type="AlphaFoldDB" id="A0A4R1BMC6"/>